<gene>
    <name evidence="1" type="ORF">AVDCRST_MAG78-1644</name>
</gene>
<accession>A0A6J4Q1L0</accession>
<sequence>METNEIYVALESTVTSLQGGVQRLGIEAALPVIEGWEGRLAASEDPELTPIAENLGELRIQLSASDLDQAAVGRLLATLGDQVQRLANSNIQIEVADRLSQLSALLSVEGDSLSGE</sequence>
<proteinExistence type="predicted"/>
<organism evidence="1">
    <name type="scientific">uncultured Rubrobacteraceae bacterium</name>
    <dbReference type="NCBI Taxonomy" id="349277"/>
    <lineage>
        <taxon>Bacteria</taxon>
        <taxon>Bacillati</taxon>
        <taxon>Actinomycetota</taxon>
        <taxon>Rubrobacteria</taxon>
        <taxon>Rubrobacterales</taxon>
        <taxon>Rubrobacteraceae</taxon>
        <taxon>environmental samples</taxon>
    </lineage>
</organism>
<evidence type="ECO:0000313" key="1">
    <source>
        <dbReference type="EMBL" id="CAA9430368.1"/>
    </source>
</evidence>
<dbReference type="AlphaFoldDB" id="A0A6J4Q1L0"/>
<protein>
    <submittedName>
        <fullName evidence="1">Uncharacterized protein</fullName>
    </submittedName>
</protein>
<name>A0A6J4Q1L0_9ACTN</name>
<reference evidence="1" key="1">
    <citation type="submission" date="2020-02" db="EMBL/GenBank/DDBJ databases">
        <authorList>
            <person name="Meier V. D."/>
        </authorList>
    </citation>
    <scope>NUCLEOTIDE SEQUENCE</scope>
    <source>
        <strain evidence="1">AVDCRST_MAG78</strain>
    </source>
</reference>
<dbReference type="EMBL" id="CADCVB010000110">
    <property type="protein sequence ID" value="CAA9430368.1"/>
    <property type="molecule type" value="Genomic_DNA"/>
</dbReference>